<dbReference type="InterPro" id="IPR014729">
    <property type="entry name" value="Rossmann-like_a/b/a_fold"/>
</dbReference>
<dbReference type="Pfam" id="PF06574">
    <property type="entry name" value="FAD_syn"/>
    <property type="match status" value="1"/>
</dbReference>
<reference evidence="26 27" key="2">
    <citation type="journal article" date="2019" name="Nat. Med.">
        <title>A library of human gut bacterial isolates paired with longitudinal multiomics data enables mechanistic microbiome research.</title>
        <authorList>
            <person name="Poyet M."/>
            <person name="Groussin M."/>
            <person name="Gibbons S.M."/>
            <person name="Avila-Pacheco J."/>
            <person name="Jiang X."/>
            <person name="Kearney S.M."/>
            <person name="Perrotta A.R."/>
            <person name="Berdy B."/>
            <person name="Zhao S."/>
            <person name="Lieberman T.D."/>
            <person name="Swanson P.K."/>
            <person name="Smith M."/>
            <person name="Roesemann S."/>
            <person name="Alexander J.E."/>
            <person name="Rich S.A."/>
            <person name="Livny J."/>
            <person name="Vlamakis H."/>
            <person name="Clish C."/>
            <person name="Bullock K."/>
            <person name="Deik A."/>
            <person name="Scott J."/>
            <person name="Pierce K.A."/>
            <person name="Xavier R.J."/>
            <person name="Alm E.J."/>
        </authorList>
    </citation>
    <scope>NUCLEOTIDE SEQUENCE [LARGE SCALE GENOMIC DNA]</scope>
    <source>
        <strain evidence="19 27">BIOML-A1</strain>
        <strain evidence="21 28">BIOML-A6</strain>
        <strain evidence="20 26">BIOML-A7</strain>
    </source>
</reference>
<dbReference type="InterPro" id="IPR015864">
    <property type="entry name" value="FAD_synthase"/>
</dbReference>
<dbReference type="SUPFAM" id="SSF52374">
    <property type="entry name" value="Nucleotidylyl transferase"/>
    <property type="match status" value="1"/>
</dbReference>
<evidence type="ECO:0000313" key="23">
    <source>
        <dbReference type="Proteomes" id="UP000095380"/>
    </source>
</evidence>
<dbReference type="GO" id="GO:0006747">
    <property type="term" value="P:FAD biosynthetic process"/>
    <property type="evidence" value="ECO:0007669"/>
    <property type="project" value="UniProtKB-UniRule"/>
</dbReference>
<dbReference type="EC" id="2.7.1.26" evidence="14"/>
<dbReference type="EMBL" id="CYYM01000002">
    <property type="protein sequence ID" value="CUN58828.1"/>
    <property type="molecule type" value="Genomic_DNA"/>
</dbReference>
<dbReference type="Proteomes" id="UP000724058">
    <property type="component" value="Unassembled WGS sequence"/>
</dbReference>
<dbReference type="EMBL" id="CYXO01000007">
    <property type="protein sequence ID" value="CUM99314.1"/>
    <property type="molecule type" value="Genomic_DNA"/>
</dbReference>
<dbReference type="EMBL" id="CYYY01000011">
    <property type="protein sequence ID" value="CUO09004.1"/>
    <property type="molecule type" value="Genomic_DNA"/>
</dbReference>
<dbReference type="GeneID" id="93136938"/>
<evidence type="ECO:0000256" key="13">
    <source>
        <dbReference type="ARBA" id="ARBA00049494"/>
    </source>
</evidence>
<dbReference type="EMBL" id="WWSH01000004">
    <property type="protein sequence ID" value="MZK10015.1"/>
    <property type="molecule type" value="Genomic_DNA"/>
</dbReference>
<keyword evidence="8 14" id="KW-0418">Kinase</keyword>
<dbReference type="UniPathway" id="UPA00277">
    <property type="reaction ID" value="UER00407"/>
</dbReference>
<evidence type="ECO:0000313" key="19">
    <source>
        <dbReference type="EMBL" id="MZK10015.1"/>
    </source>
</evidence>
<dbReference type="PANTHER" id="PTHR22749">
    <property type="entry name" value="RIBOFLAVIN KINASE/FMN ADENYLYLTRANSFERASE"/>
    <property type="match status" value="1"/>
</dbReference>
<reference evidence="23 24" key="1">
    <citation type="submission" date="2015-09" db="EMBL/GenBank/DDBJ databases">
        <authorList>
            <consortium name="Pathogen Informatics"/>
        </authorList>
    </citation>
    <scope>NUCLEOTIDE SEQUENCE [LARGE SCALE GENOMIC DNA]</scope>
    <source>
        <strain evidence="17 23">2789STDY5608851</strain>
        <strain evidence="18 24">2789STDY5608866</strain>
        <strain evidence="16 25">2789STDY5834961</strain>
    </source>
</reference>
<evidence type="ECO:0000256" key="12">
    <source>
        <dbReference type="ARBA" id="ARBA00047880"/>
    </source>
</evidence>
<comment type="pathway">
    <text evidence="1 14">Cofactor biosynthesis; FAD biosynthesis; FAD from FMN: step 1/1.</text>
</comment>
<evidence type="ECO:0000313" key="18">
    <source>
        <dbReference type="EMBL" id="CUO09004.1"/>
    </source>
</evidence>
<evidence type="ECO:0000256" key="8">
    <source>
        <dbReference type="ARBA" id="ARBA00022777"/>
    </source>
</evidence>
<dbReference type="Proteomes" id="UP000095597">
    <property type="component" value="Unassembled WGS sequence"/>
</dbReference>
<dbReference type="AlphaFoldDB" id="A0A174C773"/>
<dbReference type="PIRSF" id="PIRSF004491">
    <property type="entry name" value="FAD_Synth"/>
    <property type="match status" value="1"/>
</dbReference>
<evidence type="ECO:0000256" key="7">
    <source>
        <dbReference type="ARBA" id="ARBA00022741"/>
    </source>
</evidence>
<dbReference type="InterPro" id="IPR002606">
    <property type="entry name" value="Riboflavin_kinase_bac"/>
</dbReference>
<keyword evidence="4 14" id="KW-0288">FMN</keyword>
<evidence type="ECO:0000259" key="15">
    <source>
        <dbReference type="SMART" id="SM00904"/>
    </source>
</evidence>
<evidence type="ECO:0000256" key="11">
    <source>
        <dbReference type="ARBA" id="ARBA00023268"/>
    </source>
</evidence>
<evidence type="ECO:0000313" key="22">
    <source>
        <dbReference type="EMBL" id="NSE57230.1"/>
    </source>
</evidence>
<keyword evidence="11" id="KW-0511">Multifunctional enzyme</keyword>
<protein>
    <recommendedName>
        <fullName evidence="14">Riboflavin biosynthesis protein</fullName>
    </recommendedName>
    <domain>
        <recommendedName>
            <fullName evidence="14">Riboflavin kinase</fullName>
            <ecNumber evidence="14">2.7.1.26</ecNumber>
        </recommendedName>
        <alternativeName>
            <fullName evidence="14">Flavokinase</fullName>
        </alternativeName>
    </domain>
    <domain>
        <recommendedName>
            <fullName evidence="14">FMN adenylyltransferase</fullName>
            <ecNumber evidence="14">2.7.7.2</ecNumber>
        </recommendedName>
        <alternativeName>
            <fullName evidence="14">FAD pyrophosphorylase</fullName>
        </alternativeName>
        <alternativeName>
            <fullName evidence="14">FAD synthase</fullName>
        </alternativeName>
    </domain>
</protein>
<dbReference type="Proteomes" id="UP000472916">
    <property type="component" value="Unassembled WGS sequence"/>
</dbReference>
<comment type="similarity">
    <text evidence="14">Belongs to the ribF family.</text>
</comment>
<evidence type="ECO:0000256" key="9">
    <source>
        <dbReference type="ARBA" id="ARBA00022827"/>
    </source>
</evidence>
<dbReference type="GO" id="GO:0009398">
    <property type="term" value="P:FMN biosynthetic process"/>
    <property type="evidence" value="ECO:0007669"/>
    <property type="project" value="UniProtKB-UniRule"/>
</dbReference>
<keyword evidence="7 14" id="KW-0547">Nucleotide-binding</keyword>
<evidence type="ECO:0000256" key="3">
    <source>
        <dbReference type="ARBA" id="ARBA00022630"/>
    </source>
</evidence>
<dbReference type="InterPro" id="IPR023468">
    <property type="entry name" value="Riboflavin_kinase"/>
</dbReference>
<dbReference type="NCBIfam" id="NF004162">
    <property type="entry name" value="PRK05627.1-5"/>
    <property type="match status" value="1"/>
</dbReference>
<name>A0A174C773_9FIRM</name>
<dbReference type="InterPro" id="IPR015865">
    <property type="entry name" value="Riboflavin_kinase_bac/euk"/>
</dbReference>
<dbReference type="PANTHER" id="PTHR22749:SF6">
    <property type="entry name" value="RIBOFLAVIN KINASE"/>
    <property type="match status" value="1"/>
</dbReference>
<keyword evidence="9 14" id="KW-0274">FAD</keyword>
<dbReference type="SMART" id="SM00904">
    <property type="entry name" value="Flavokinase"/>
    <property type="match status" value="1"/>
</dbReference>
<dbReference type="Proteomes" id="UP000446719">
    <property type="component" value="Unassembled WGS sequence"/>
</dbReference>
<proteinExistence type="inferred from homology"/>
<evidence type="ECO:0000256" key="4">
    <source>
        <dbReference type="ARBA" id="ARBA00022643"/>
    </source>
</evidence>
<evidence type="ECO:0000313" key="16">
    <source>
        <dbReference type="EMBL" id="CUM99314.1"/>
    </source>
</evidence>
<dbReference type="GO" id="GO:0009231">
    <property type="term" value="P:riboflavin biosynthetic process"/>
    <property type="evidence" value="ECO:0007669"/>
    <property type="project" value="InterPro"/>
</dbReference>
<comment type="pathway">
    <text evidence="2 14">Cofactor biosynthesis; FMN biosynthesis; FMN from riboflavin (ATP route): step 1/1.</text>
</comment>
<dbReference type="Proteomes" id="UP000095380">
    <property type="component" value="Unassembled WGS sequence"/>
</dbReference>
<dbReference type="GO" id="GO:0003919">
    <property type="term" value="F:FMN adenylyltransferase activity"/>
    <property type="evidence" value="ECO:0007669"/>
    <property type="project" value="UniProtKB-UniRule"/>
</dbReference>
<dbReference type="InterPro" id="IPR023465">
    <property type="entry name" value="Riboflavin_kinase_dom_sf"/>
</dbReference>
<dbReference type="SUPFAM" id="SSF82114">
    <property type="entry name" value="Riboflavin kinase-like"/>
    <property type="match status" value="1"/>
</dbReference>
<comment type="catalytic activity">
    <reaction evidence="12 14">
        <text>riboflavin + ATP = FMN + ADP + H(+)</text>
        <dbReference type="Rhea" id="RHEA:14357"/>
        <dbReference type="ChEBI" id="CHEBI:15378"/>
        <dbReference type="ChEBI" id="CHEBI:30616"/>
        <dbReference type="ChEBI" id="CHEBI:57986"/>
        <dbReference type="ChEBI" id="CHEBI:58210"/>
        <dbReference type="ChEBI" id="CHEBI:456216"/>
        <dbReference type="EC" id="2.7.1.26"/>
    </reaction>
</comment>
<evidence type="ECO:0000256" key="10">
    <source>
        <dbReference type="ARBA" id="ARBA00022840"/>
    </source>
</evidence>
<sequence length="307" mass="35198">MQYIRELAEYNGNGRAAVTFGKFDGLHRGHQMLVTKVRELGKQENINSIVCSFDMRPLWKEKGIAPELLMVGEERQERVKDEVDYLIECPFTESFRQKSAEDFIQEIIHDLFRAKYIVVGTDFTFGCEKRGDVHMLAEYADQYDYELIVIEKERYHDRIISSTYVKEVVKEGDVGLAETLLGYPFEVEGTVEHGRQLGRTLGFPTLNVAWPEGKIVPAHGVYFCKIDIEGKTYPGIANVGIKPTVTEEKKLLIEAFLFGYSGNAYGEKVRINLKKFRRPEQKFDGIDALKRQIDKDIAKGMEYFGIV</sequence>
<evidence type="ECO:0000313" key="26">
    <source>
        <dbReference type="Proteomes" id="UP000446719"/>
    </source>
</evidence>
<evidence type="ECO:0000256" key="1">
    <source>
        <dbReference type="ARBA" id="ARBA00004726"/>
    </source>
</evidence>
<keyword evidence="6 14" id="KW-0548">Nucleotidyltransferase</keyword>
<dbReference type="GO" id="GO:0005524">
    <property type="term" value="F:ATP binding"/>
    <property type="evidence" value="ECO:0007669"/>
    <property type="project" value="UniProtKB-UniRule"/>
</dbReference>
<dbReference type="OrthoDB" id="9803667at2"/>
<evidence type="ECO:0000256" key="2">
    <source>
        <dbReference type="ARBA" id="ARBA00005201"/>
    </source>
</evidence>
<evidence type="ECO:0000313" key="20">
    <source>
        <dbReference type="EMBL" id="MZK17000.1"/>
    </source>
</evidence>
<accession>A0A174C773</accession>
<dbReference type="UniPathway" id="UPA00276">
    <property type="reaction ID" value="UER00406"/>
</dbReference>
<evidence type="ECO:0000256" key="14">
    <source>
        <dbReference type="PIRNR" id="PIRNR004491"/>
    </source>
</evidence>
<dbReference type="RefSeq" id="WP_006427571.1">
    <property type="nucleotide sequence ID" value="NZ_CABIWY010000011.1"/>
</dbReference>
<reference evidence="22" key="4">
    <citation type="submission" date="2020-02" db="EMBL/GenBank/DDBJ databases">
        <authorList>
            <person name="Littmann E."/>
            <person name="Sorbara M."/>
        </authorList>
    </citation>
    <scope>NUCLEOTIDE SEQUENCE</scope>
    <source>
        <strain evidence="22">MSK.10.16</strain>
    </source>
</reference>
<reference evidence="22" key="3">
    <citation type="journal article" date="2020" name="Cell Host Microbe">
        <title>Functional and Genomic Variation between Human-Derived Isolates of Lachnospiraceae Reveals Inter- and Intra-Species Diversity.</title>
        <authorList>
            <person name="Sorbara M.T."/>
            <person name="Littmann E.R."/>
            <person name="Fontana E."/>
            <person name="Moody T.U."/>
            <person name="Kohout C.E."/>
            <person name="Gjonbalaj M."/>
            <person name="Eaton V."/>
            <person name="Seok R."/>
            <person name="Leiner I.M."/>
            <person name="Pamer E.G."/>
        </authorList>
    </citation>
    <scope>NUCLEOTIDE SEQUENCE</scope>
    <source>
        <strain evidence="22">MSK.10.16</strain>
    </source>
</reference>
<keyword evidence="5 14" id="KW-0808">Transferase</keyword>
<dbReference type="Proteomes" id="UP000449249">
    <property type="component" value="Unassembled WGS sequence"/>
</dbReference>
<keyword evidence="10 14" id="KW-0067">ATP-binding</keyword>
<evidence type="ECO:0000313" key="28">
    <source>
        <dbReference type="Proteomes" id="UP000472916"/>
    </source>
</evidence>
<dbReference type="Gene3D" id="2.40.30.30">
    <property type="entry name" value="Riboflavin kinase-like"/>
    <property type="match status" value="1"/>
</dbReference>
<dbReference type="NCBIfam" id="TIGR00083">
    <property type="entry name" value="ribF"/>
    <property type="match status" value="1"/>
</dbReference>
<dbReference type="GO" id="GO:0008531">
    <property type="term" value="F:riboflavin kinase activity"/>
    <property type="evidence" value="ECO:0007669"/>
    <property type="project" value="UniProtKB-UniRule"/>
</dbReference>
<comment type="catalytic activity">
    <reaction evidence="13 14">
        <text>FMN + ATP + H(+) = FAD + diphosphate</text>
        <dbReference type="Rhea" id="RHEA:17237"/>
        <dbReference type="ChEBI" id="CHEBI:15378"/>
        <dbReference type="ChEBI" id="CHEBI:30616"/>
        <dbReference type="ChEBI" id="CHEBI:33019"/>
        <dbReference type="ChEBI" id="CHEBI:57692"/>
        <dbReference type="ChEBI" id="CHEBI:58210"/>
        <dbReference type="EC" id="2.7.7.2"/>
    </reaction>
</comment>
<dbReference type="Pfam" id="PF01687">
    <property type="entry name" value="Flavokinase"/>
    <property type="match status" value="1"/>
</dbReference>
<evidence type="ECO:0000313" key="25">
    <source>
        <dbReference type="Proteomes" id="UP000095597"/>
    </source>
</evidence>
<organism evidence="18 24">
    <name type="scientific">Dorea longicatena</name>
    <dbReference type="NCBI Taxonomy" id="88431"/>
    <lineage>
        <taxon>Bacteria</taxon>
        <taxon>Bacillati</taxon>
        <taxon>Bacillota</taxon>
        <taxon>Clostridia</taxon>
        <taxon>Lachnospirales</taxon>
        <taxon>Lachnospiraceae</taxon>
        <taxon>Dorea</taxon>
    </lineage>
</organism>
<dbReference type="EC" id="2.7.7.2" evidence="14"/>
<dbReference type="Proteomes" id="UP000095439">
    <property type="component" value="Unassembled WGS sequence"/>
</dbReference>
<evidence type="ECO:0000256" key="5">
    <source>
        <dbReference type="ARBA" id="ARBA00022679"/>
    </source>
</evidence>
<dbReference type="EMBL" id="WWSC01000003">
    <property type="protein sequence ID" value="MZK40830.1"/>
    <property type="molecule type" value="Genomic_DNA"/>
</dbReference>
<feature type="domain" description="Riboflavin kinase" evidence="15">
    <location>
        <begin position="180"/>
        <end position="305"/>
    </location>
</feature>
<evidence type="ECO:0000313" key="21">
    <source>
        <dbReference type="EMBL" id="MZK40830.1"/>
    </source>
</evidence>
<evidence type="ECO:0000256" key="6">
    <source>
        <dbReference type="ARBA" id="ARBA00022695"/>
    </source>
</evidence>
<evidence type="ECO:0000313" key="27">
    <source>
        <dbReference type="Proteomes" id="UP000449249"/>
    </source>
</evidence>
<dbReference type="EMBL" id="JAAIOD010000003">
    <property type="protein sequence ID" value="NSE57230.1"/>
    <property type="molecule type" value="Genomic_DNA"/>
</dbReference>
<gene>
    <name evidence="18" type="primary">ribF</name>
    <name evidence="17" type="ORF">ERS852408_00605</name>
    <name evidence="18" type="ORF">ERS852423_02238</name>
    <name evidence="16" type="ORF">ERS852573_01449</name>
    <name evidence="22" type="ORF">G4332_03690</name>
    <name evidence="21" type="ORF">GT528_03740</name>
    <name evidence="20" type="ORF">GT565_02455</name>
    <name evidence="19" type="ORF">GT576_06605</name>
</gene>
<evidence type="ECO:0000313" key="24">
    <source>
        <dbReference type="Proteomes" id="UP000095439"/>
    </source>
</evidence>
<evidence type="ECO:0000313" key="17">
    <source>
        <dbReference type="EMBL" id="CUN58828.1"/>
    </source>
</evidence>
<dbReference type="EMBL" id="WWSB01000002">
    <property type="protein sequence ID" value="MZK17000.1"/>
    <property type="molecule type" value="Genomic_DNA"/>
</dbReference>
<dbReference type="Gene3D" id="3.40.50.620">
    <property type="entry name" value="HUPs"/>
    <property type="match status" value="1"/>
</dbReference>
<dbReference type="CDD" id="cd02064">
    <property type="entry name" value="FAD_synthetase_N"/>
    <property type="match status" value="1"/>
</dbReference>
<keyword evidence="3 14" id="KW-0285">Flavoprotein</keyword>